<dbReference type="HOGENOM" id="CLU_028166_4_0_11"/>
<feature type="transmembrane region" description="Helical" evidence="1">
    <location>
        <begin position="12"/>
        <end position="31"/>
    </location>
</feature>
<keyword evidence="3" id="KW-1185">Reference proteome</keyword>
<dbReference type="STRING" id="445975.COLSTE_01200"/>
<dbReference type="GeneID" id="98001859"/>
<name>B6GAV0_9ACTN</name>
<feature type="transmembrane region" description="Helical" evidence="1">
    <location>
        <begin position="317"/>
        <end position="336"/>
    </location>
</feature>
<keyword evidence="1" id="KW-1133">Transmembrane helix</keyword>
<feature type="transmembrane region" description="Helical" evidence="1">
    <location>
        <begin position="207"/>
        <end position="234"/>
    </location>
</feature>
<dbReference type="PANTHER" id="PTHR41771">
    <property type="entry name" value="MEMBRANE PROTEIN-RELATED"/>
    <property type="match status" value="1"/>
</dbReference>
<dbReference type="InterPro" id="IPR012507">
    <property type="entry name" value="YibE_F"/>
</dbReference>
<dbReference type="OrthoDB" id="5846312at2"/>
<feature type="transmembrane region" description="Helical" evidence="1">
    <location>
        <begin position="254"/>
        <end position="273"/>
    </location>
</feature>
<organism evidence="2 3">
    <name type="scientific">Collinsella stercoris DSM 13279</name>
    <dbReference type="NCBI Taxonomy" id="445975"/>
    <lineage>
        <taxon>Bacteria</taxon>
        <taxon>Bacillati</taxon>
        <taxon>Actinomycetota</taxon>
        <taxon>Coriobacteriia</taxon>
        <taxon>Coriobacteriales</taxon>
        <taxon>Coriobacteriaceae</taxon>
        <taxon>Collinsella</taxon>
    </lineage>
</organism>
<protein>
    <submittedName>
        <fullName evidence="2">YibE/F-like protein</fullName>
    </submittedName>
</protein>
<dbReference type="EMBL" id="ABXJ01000068">
    <property type="protein sequence ID" value="EEA90626.1"/>
    <property type="molecule type" value="Genomic_DNA"/>
</dbReference>
<gene>
    <name evidence="2" type="ORF">COLSTE_01200</name>
</gene>
<evidence type="ECO:0000256" key="1">
    <source>
        <dbReference type="SAM" id="Phobius"/>
    </source>
</evidence>
<feature type="transmembrane region" description="Helical" evidence="1">
    <location>
        <begin position="131"/>
        <end position="150"/>
    </location>
</feature>
<feature type="transmembrane region" description="Helical" evidence="1">
    <location>
        <begin position="356"/>
        <end position="376"/>
    </location>
</feature>
<reference evidence="2 3" key="2">
    <citation type="submission" date="2008-10" db="EMBL/GenBank/DDBJ databases">
        <authorList>
            <person name="Fulton L."/>
            <person name="Clifton S."/>
            <person name="Fulton B."/>
            <person name="Xu J."/>
            <person name="Minx P."/>
            <person name="Pepin K.H."/>
            <person name="Johnson M."/>
            <person name="Thiruvilangam P."/>
            <person name="Bhonagiri V."/>
            <person name="Nash W.E."/>
            <person name="Mardis E.R."/>
            <person name="Wilson R.K."/>
        </authorList>
    </citation>
    <scope>NUCLEOTIDE SEQUENCE [LARGE SCALE GENOMIC DNA]</scope>
    <source>
        <strain evidence="2 3">DSM 13279</strain>
    </source>
</reference>
<dbReference type="AlphaFoldDB" id="B6GAV0"/>
<keyword evidence="1" id="KW-0812">Transmembrane</keyword>
<dbReference type="Pfam" id="PF07907">
    <property type="entry name" value="YibE_F"/>
    <property type="match status" value="1"/>
</dbReference>
<accession>B6GAV0</accession>
<dbReference type="eggNOG" id="COG5438">
    <property type="taxonomic scope" value="Bacteria"/>
</dbReference>
<sequence length="380" mass="39532">MKTFLSKHADTIAAAIIVCGISLAILAFNLLSSGVSFTALTTAGVSYPSATVEQVVAENLDMEKGTGRYMGSQTLSVRITSGESSGEVVEAQNSLSPTHSIVGAPGERVILKADTGSDGSMYYTVFNYDRIPAVAALVVVFALSMVIVGGTKGVRSLVGLLFVAYALGVFLVPGLYRGFPAVPMGFITAAAITVVSMVLLNGLSEKTFVAIASTVAGLLAAAAVYAVFAGIMQVNGFNQDGADELIVVKQATDLDIFGTLFVSVLIASLGAVMDMCMSVATSLFEIRDQHPDISARQLMASGFTIGRDMIGTMCQTLILAFVGSSLTSLLLLISYGVQLNQLLSSDLVAVEIVHSFVGAIAVVLCVPVTSLICAGLRRRS</sequence>
<dbReference type="PANTHER" id="PTHR41771:SF1">
    <property type="entry name" value="MEMBRANE PROTEIN"/>
    <property type="match status" value="1"/>
</dbReference>
<reference evidence="2 3" key="1">
    <citation type="submission" date="2008-10" db="EMBL/GenBank/DDBJ databases">
        <title>Draft genome sequence of Collinsella stercoris (DSM 13279).</title>
        <authorList>
            <person name="Sudarsanam P."/>
            <person name="Ley R."/>
            <person name="Guruge J."/>
            <person name="Turnbaugh P.J."/>
            <person name="Mahowald M."/>
            <person name="Liep D."/>
            <person name="Gordon J."/>
        </authorList>
    </citation>
    <scope>NUCLEOTIDE SEQUENCE [LARGE SCALE GENOMIC DNA]</scope>
    <source>
        <strain evidence="2 3">DSM 13279</strain>
    </source>
</reference>
<evidence type="ECO:0000313" key="2">
    <source>
        <dbReference type="EMBL" id="EEA90626.1"/>
    </source>
</evidence>
<evidence type="ECO:0000313" key="3">
    <source>
        <dbReference type="Proteomes" id="UP000003560"/>
    </source>
</evidence>
<dbReference type="Proteomes" id="UP000003560">
    <property type="component" value="Unassembled WGS sequence"/>
</dbReference>
<keyword evidence="1" id="KW-0472">Membrane</keyword>
<comment type="caution">
    <text evidence="2">The sequence shown here is derived from an EMBL/GenBank/DDBJ whole genome shotgun (WGS) entry which is preliminary data.</text>
</comment>
<feature type="transmembrane region" description="Helical" evidence="1">
    <location>
        <begin position="182"/>
        <end position="200"/>
    </location>
</feature>
<feature type="transmembrane region" description="Helical" evidence="1">
    <location>
        <begin position="157"/>
        <end position="176"/>
    </location>
</feature>
<proteinExistence type="predicted"/>
<dbReference type="RefSeq" id="WP_006720853.1">
    <property type="nucleotide sequence ID" value="NZ_CP085935.1"/>
</dbReference>